<dbReference type="Pfam" id="PF25673">
    <property type="entry name" value="Terminase_7"/>
    <property type="match status" value="1"/>
</dbReference>
<gene>
    <name evidence="2" type="ORF">PAI11_37430</name>
</gene>
<dbReference type="AlphaFoldDB" id="H0EA69"/>
<feature type="compositionally biased region" description="Basic and acidic residues" evidence="1">
    <location>
        <begin position="123"/>
        <end position="146"/>
    </location>
</feature>
<comment type="caution">
    <text evidence="2">The sequence shown here is derived from an EMBL/GenBank/DDBJ whole genome shotgun (WGS) entry which is preliminary data.</text>
</comment>
<proteinExistence type="predicted"/>
<feature type="region of interest" description="Disordered" evidence="1">
    <location>
        <begin position="1"/>
        <end position="25"/>
    </location>
</feature>
<keyword evidence="3" id="KW-1185">Reference proteome</keyword>
<protein>
    <submittedName>
        <fullName evidence="2">Uncharacterized protein</fullName>
    </submittedName>
</protein>
<dbReference type="Proteomes" id="UP000005143">
    <property type="component" value="Unassembled WGS sequence"/>
</dbReference>
<evidence type="ECO:0000313" key="2">
    <source>
        <dbReference type="EMBL" id="EHN09409.1"/>
    </source>
</evidence>
<dbReference type="RefSeq" id="WP_007578179.1">
    <property type="nucleotide sequence ID" value="NZ_AGUD01000292.1"/>
</dbReference>
<accession>H0EA69</accession>
<evidence type="ECO:0000256" key="1">
    <source>
        <dbReference type="SAM" id="MobiDB-lite"/>
    </source>
</evidence>
<sequence>MALPKPPGQTRRRNLDQPNWTTLTDDDVPDEVPEFPGRKPSVAALVYWTAIFTSPIGGILHDVDHFGIARLCRLHSKAEQGKINGVELGELRQLEQMYGLSPWARRRLQWEIDRVGGPGTAHDPQRTDELQRRRDERRGRMEGTGT</sequence>
<reference evidence="2 3" key="1">
    <citation type="journal article" date="2013" name="Biodegradation">
        <title>Quantitative proteomic analysis of ibuprofen-degrading Patulibacter sp. strain I11.</title>
        <authorList>
            <person name="Almeida B."/>
            <person name="Kjeldal H."/>
            <person name="Lolas I."/>
            <person name="Knudsen A.D."/>
            <person name="Carvalho G."/>
            <person name="Nielsen K.L."/>
            <person name="Barreto Crespo M.T."/>
            <person name="Stensballe A."/>
            <person name="Nielsen J.L."/>
        </authorList>
    </citation>
    <scope>NUCLEOTIDE SEQUENCE [LARGE SCALE GENOMIC DNA]</scope>
    <source>
        <strain evidence="2 3">I11</strain>
    </source>
</reference>
<organism evidence="2 3">
    <name type="scientific">Patulibacter medicamentivorans</name>
    <dbReference type="NCBI Taxonomy" id="1097667"/>
    <lineage>
        <taxon>Bacteria</taxon>
        <taxon>Bacillati</taxon>
        <taxon>Actinomycetota</taxon>
        <taxon>Thermoleophilia</taxon>
        <taxon>Solirubrobacterales</taxon>
        <taxon>Patulibacteraceae</taxon>
        <taxon>Patulibacter</taxon>
    </lineage>
</organism>
<dbReference type="InterPro" id="IPR057972">
    <property type="entry name" value="Terminase_7"/>
</dbReference>
<evidence type="ECO:0000313" key="3">
    <source>
        <dbReference type="Proteomes" id="UP000005143"/>
    </source>
</evidence>
<feature type="region of interest" description="Disordered" evidence="1">
    <location>
        <begin position="114"/>
        <end position="146"/>
    </location>
</feature>
<dbReference type="EMBL" id="AGUD01000292">
    <property type="protein sequence ID" value="EHN09409.1"/>
    <property type="molecule type" value="Genomic_DNA"/>
</dbReference>
<dbReference type="OrthoDB" id="3233083at2"/>
<name>H0EA69_9ACTN</name>